<protein>
    <submittedName>
        <fullName evidence="2">MARVEL domain-containing protein</fullName>
    </submittedName>
</protein>
<reference evidence="2" key="1">
    <citation type="submission" date="2016-11" db="UniProtKB">
        <authorList>
            <consortium name="WormBaseParasite"/>
        </authorList>
    </citation>
    <scope>IDENTIFICATION</scope>
    <source>
        <strain evidence="2">KR3021</strain>
    </source>
</reference>
<evidence type="ECO:0000313" key="1">
    <source>
        <dbReference type="Proteomes" id="UP000095286"/>
    </source>
</evidence>
<evidence type="ECO:0000313" key="2">
    <source>
        <dbReference type="WBParaSite" id="RSKR_0000590575.1"/>
    </source>
</evidence>
<organism evidence="1 2">
    <name type="scientific">Rhabditophanes sp. KR3021</name>
    <dbReference type="NCBI Taxonomy" id="114890"/>
    <lineage>
        <taxon>Eukaryota</taxon>
        <taxon>Metazoa</taxon>
        <taxon>Ecdysozoa</taxon>
        <taxon>Nematoda</taxon>
        <taxon>Chromadorea</taxon>
        <taxon>Rhabditida</taxon>
        <taxon>Tylenchina</taxon>
        <taxon>Panagrolaimomorpha</taxon>
        <taxon>Strongyloidoidea</taxon>
        <taxon>Alloionematidae</taxon>
        <taxon>Rhabditophanes</taxon>
    </lineage>
</organism>
<name>A0AC35TYY2_9BILA</name>
<sequence>MSTAVRVTCGLRIFNVALSLAIAALIFVGPGFCHEVVQKTMTCNNHLYVSNWVGIQIWLQMVPIAVAVFGAVFMCLCSLPNISNHEMSNVVGQVIVSVVFIILYLLCAGTEYYYSRHFLNQHHPYSVAGANFYNYDAYVIGWIVAAGLYILMAGIQLLDTIFTYSSSR</sequence>
<dbReference type="WBParaSite" id="RSKR_0000590575.1">
    <property type="protein sequence ID" value="RSKR_0000590575.1"/>
    <property type="gene ID" value="RSKR_0000590575"/>
</dbReference>
<proteinExistence type="predicted"/>
<accession>A0AC35TYY2</accession>
<dbReference type="Proteomes" id="UP000095286">
    <property type="component" value="Unplaced"/>
</dbReference>